<dbReference type="PANTHER" id="PTHR33446">
    <property type="entry name" value="PROTEIN TONB-RELATED"/>
    <property type="match status" value="1"/>
</dbReference>
<dbReference type="Pfam" id="PF03544">
    <property type="entry name" value="TonB_C"/>
    <property type="match status" value="1"/>
</dbReference>
<evidence type="ECO:0000313" key="13">
    <source>
        <dbReference type="Proteomes" id="UP000622017"/>
    </source>
</evidence>
<dbReference type="Proteomes" id="UP000622017">
    <property type="component" value="Unassembled WGS sequence"/>
</dbReference>
<evidence type="ECO:0000256" key="9">
    <source>
        <dbReference type="ARBA" id="ARBA00023136"/>
    </source>
</evidence>
<dbReference type="PANTHER" id="PTHR33446:SF2">
    <property type="entry name" value="PROTEIN TONB"/>
    <property type="match status" value="1"/>
</dbReference>
<evidence type="ECO:0000256" key="6">
    <source>
        <dbReference type="ARBA" id="ARBA00022692"/>
    </source>
</evidence>
<dbReference type="PROSITE" id="PS52015">
    <property type="entry name" value="TONB_CTD"/>
    <property type="match status" value="1"/>
</dbReference>
<feature type="transmembrane region" description="Helical" evidence="10">
    <location>
        <begin position="35"/>
        <end position="55"/>
    </location>
</feature>
<keyword evidence="3" id="KW-0813">Transport</keyword>
<feature type="domain" description="TonB C-terminal" evidence="11">
    <location>
        <begin position="382"/>
        <end position="480"/>
    </location>
</feature>
<feature type="transmembrane region" description="Helical" evidence="10">
    <location>
        <begin position="87"/>
        <end position="106"/>
    </location>
</feature>
<keyword evidence="5" id="KW-0997">Cell inner membrane</keyword>
<dbReference type="CDD" id="cd07341">
    <property type="entry name" value="M56_BlaR1_MecR1_like"/>
    <property type="match status" value="1"/>
</dbReference>
<dbReference type="NCBIfam" id="TIGR01352">
    <property type="entry name" value="tonB_Cterm"/>
    <property type="match status" value="1"/>
</dbReference>
<dbReference type="InterPro" id="IPR051045">
    <property type="entry name" value="TonB-dependent_transducer"/>
</dbReference>
<dbReference type="RefSeq" id="WP_187318654.1">
    <property type="nucleotide sequence ID" value="NZ_JACSCY010000003.1"/>
</dbReference>
<evidence type="ECO:0000256" key="7">
    <source>
        <dbReference type="ARBA" id="ARBA00022927"/>
    </source>
</evidence>
<comment type="caution">
    <text evidence="12">The sequence shown here is derived from an EMBL/GenBank/DDBJ whole genome shotgun (WGS) entry which is preliminary data.</text>
</comment>
<evidence type="ECO:0000256" key="2">
    <source>
        <dbReference type="ARBA" id="ARBA00006555"/>
    </source>
</evidence>
<reference evidence="12 13" key="1">
    <citation type="submission" date="2020-08" db="EMBL/GenBank/DDBJ databases">
        <title>Hymenobacter sp.</title>
        <authorList>
            <person name="Kim M.K."/>
        </authorList>
    </citation>
    <scope>NUCLEOTIDE SEQUENCE [LARGE SCALE GENOMIC DNA]</scope>
    <source>
        <strain evidence="12 13">BT507</strain>
    </source>
</reference>
<sequence>MLLHWLWLSTLLLGALWLFYYLGLRREQSFRYNRVLLVMAPLLAATLPLLPLPALELANPVLARQPLQFLLPEATANADTAHPAATVVPWLVLCYGMGVVVLLARLGGQLWQLWRFGHSLPAEQHAGYTLRRTSGRRPTSSFGRTVFWDDTLPLTPAEGRQILAHELAHVRQHHTLDRLWLRVWQAVLWPNPFVHLLPPALHLTHEYLADEAAAATSPTHYVGLLARQATGWLGQAPTLAHSFFSSSTLTRIAMLNRPSVTRRWKQWLALPLGCVLLGVVACEKNTPADEVAAAPQTQESKRPSHIEIRKVPNSKKLVILLDGKQIEGEYEKDEIGEVLRKHLSSSSQISSASTTPPPPPPAFTAKGERIYAYVEQMPEPPGGIGGLLKYIGENIQYPASAKAAKLEGKSFVSFTVNKDGNIEDVQLRKGVSSPEHEAAAQAMNDEALRVVKGLPTWTPGKQNGQPVNVSFTIPVSYALK</sequence>
<accession>A0ABR7MIF5</accession>
<evidence type="ECO:0000256" key="1">
    <source>
        <dbReference type="ARBA" id="ARBA00004383"/>
    </source>
</evidence>
<keyword evidence="4" id="KW-1003">Cell membrane</keyword>
<comment type="similarity">
    <text evidence="2">Belongs to the TonB family.</text>
</comment>
<dbReference type="Gene3D" id="3.30.1150.10">
    <property type="match status" value="1"/>
</dbReference>
<keyword evidence="8 10" id="KW-1133">Transmembrane helix</keyword>
<evidence type="ECO:0000256" key="5">
    <source>
        <dbReference type="ARBA" id="ARBA00022519"/>
    </source>
</evidence>
<feature type="transmembrane region" description="Helical" evidence="10">
    <location>
        <begin position="6"/>
        <end position="23"/>
    </location>
</feature>
<dbReference type="InterPro" id="IPR006260">
    <property type="entry name" value="TonB/TolA_C"/>
</dbReference>
<comment type="subcellular location">
    <subcellularLocation>
        <location evidence="1">Cell inner membrane</location>
        <topology evidence="1">Single-pass membrane protein</topology>
        <orientation evidence="1">Periplasmic side</orientation>
    </subcellularLocation>
</comment>
<evidence type="ECO:0000313" key="12">
    <source>
        <dbReference type="EMBL" id="MBC6610348.1"/>
    </source>
</evidence>
<evidence type="ECO:0000259" key="11">
    <source>
        <dbReference type="PROSITE" id="PS52015"/>
    </source>
</evidence>
<keyword evidence="7" id="KW-0653">Protein transport</keyword>
<gene>
    <name evidence="12" type="ORF">H8B15_05420</name>
</gene>
<evidence type="ECO:0000256" key="4">
    <source>
        <dbReference type="ARBA" id="ARBA00022475"/>
    </source>
</evidence>
<name>A0ABR7MIF5_9BACT</name>
<evidence type="ECO:0000256" key="8">
    <source>
        <dbReference type="ARBA" id="ARBA00022989"/>
    </source>
</evidence>
<dbReference type="SUPFAM" id="SSF74653">
    <property type="entry name" value="TolA/TonB C-terminal domain"/>
    <property type="match status" value="1"/>
</dbReference>
<organism evidence="12 13">
    <name type="scientific">Hymenobacter citatus</name>
    <dbReference type="NCBI Taxonomy" id="2763506"/>
    <lineage>
        <taxon>Bacteria</taxon>
        <taxon>Pseudomonadati</taxon>
        <taxon>Bacteroidota</taxon>
        <taxon>Cytophagia</taxon>
        <taxon>Cytophagales</taxon>
        <taxon>Hymenobacteraceae</taxon>
        <taxon>Hymenobacter</taxon>
    </lineage>
</organism>
<evidence type="ECO:0000256" key="3">
    <source>
        <dbReference type="ARBA" id="ARBA00022448"/>
    </source>
</evidence>
<proteinExistence type="inferred from homology"/>
<dbReference type="EMBL" id="JACSCY010000003">
    <property type="protein sequence ID" value="MBC6610348.1"/>
    <property type="molecule type" value="Genomic_DNA"/>
</dbReference>
<evidence type="ECO:0000256" key="10">
    <source>
        <dbReference type="SAM" id="Phobius"/>
    </source>
</evidence>
<keyword evidence="9 10" id="KW-0472">Membrane</keyword>
<protein>
    <submittedName>
        <fullName evidence="12">M56 family metallopeptidase</fullName>
    </submittedName>
</protein>
<keyword evidence="13" id="KW-1185">Reference proteome</keyword>
<keyword evidence="6 10" id="KW-0812">Transmembrane</keyword>
<dbReference type="InterPro" id="IPR037682">
    <property type="entry name" value="TonB_C"/>
</dbReference>